<comment type="caution">
    <text evidence="9">The sequence shown here is derived from an EMBL/GenBank/DDBJ whole genome shotgun (WGS) entry which is preliminary data.</text>
</comment>
<dbReference type="PROSITE" id="PS51257">
    <property type="entry name" value="PROKAR_LIPOPROTEIN"/>
    <property type="match status" value="1"/>
</dbReference>
<dbReference type="Gene3D" id="1.10.3430.10">
    <property type="entry name" value="Ammonium transporter AmtB like domains"/>
    <property type="match status" value="1"/>
</dbReference>
<gene>
    <name evidence="9" type="ORF">D7V78_08845</name>
</gene>
<feature type="transmembrane region" description="Helical" evidence="8">
    <location>
        <begin position="116"/>
        <end position="135"/>
    </location>
</feature>
<evidence type="ECO:0000256" key="6">
    <source>
        <dbReference type="ARBA" id="ARBA00023136"/>
    </source>
</evidence>
<evidence type="ECO:0000313" key="10">
    <source>
        <dbReference type="Proteomes" id="UP000278164"/>
    </source>
</evidence>
<evidence type="ECO:0000256" key="4">
    <source>
        <dbReference type="ARBA" id="ARBA00022692"/>
    </source>
</evidence>
<evidence type="ECO:0000256" key="2">
    <source>
        <dbReference type="ARBA" id="ARBA00005914"/>
    </source>
</evidence>
<dbReference type="OrthoDB" id="279428at2"/>
<accession>A0A3L7ZP71</accession>
<proteinExistence type="inferred from homology"/>
<evidence type="ECO:0000256" key="5">
    <source>
        <dbReference type="ARBA" id="ARBA00022989"/>
    </source>
</evidence>
<dbReference type="PANTHER" id="PTHR10464:SF4">
    <property type="entry name" value="UREA TRANSPORTER"/>
    <property type="match status" value="1"/>
</dbReference>
<evidence type="ECO:0000256" key="7">
    <source>
        <dbReference type="PIRSR" id="PIRSR016502-1"/>
    </source>
</evidence>
<feature type="transmembrane region" description="Helical" evidence="8">
    <location>
        <begin position="188"/>
        <end position="206"/>
    </location>
</feature>
<protein>
    <submittedName>
        <fullName evidence="9">Urea transporter</fullName>
    </submittedName>
</protein>
<comment type="similarity">
    <text evidence="2">Belongs to the urea transporter family.</text>
</comment>
<feature type="transmembrane region" description="Helical" evidence="8">
    <location>
        <begin position="259"/>
        <end position="277"/>
    </location>
</feature>
<comment type="subcellular location">
    <subcellularLocation>
        <location evidence="1">Cell membrane</location>
        <topology evidence="1">Multi-pass membrane protein</topology>
    </subcellularLocation>
</comment>
<evidence type="ECO:0000256" key="8">
    <source>
        <dbReference type="SAM" id="Phobius"/>
    </source>
</evidence>
<evidence type="ECO:0000313" key="9">
    <source>
        <dbReference type="EMBL" id="RLT73714.1"/>
    </source>
</evidence>
<dbReference type="PIRSF" id="PIRSF016502">
    <property type="entry name" value="Urea_transporter"/>
    <property type="match status" value="1"/>
</dbReference>
<evidence type="ECO:0000256" key="3">
    <source>
        <dbReference type="ARBA" id="ARBA00022475"/>
    </source>
</evidence>
<evidence type="ECO:0000256" key="1">
    <source>
        <dbReference type="ARBA" id="ARBA00004651"/>
    </source>
</evidence>
<dbReference type="PANTHER" id="PTHR10464">
    <property type="entry name" value="UREA TRANSPORTER"/>
    <property type="match status" value="1"/>
</dbReference>
<dbReference type="Proteomes" id="UP000278164">
    <property type="component" value="Unassembled WGS sequence"/>
</dbReference>
<feature type="transmembrane region" description="Helical" evidence="8">
    <location>
        <begin position="155"/>
        <end position="181"/>
    </location>
</feature>
<name>A0A3L7ZP71_PARDI</name>
<dbReference type="GO" id="GO:0005886">
    <property type="term" value="C:plasma membrane"/>
    <property type="evidence" value="ECO:0007669"/>
    <property type="project" value="UniProtKB-SubCell"/>
</dbReference>
<organism evidence="9 10">
    <name type="scientific">Parabacteroides distasonis</name>
    <dbReference type="NCBI Taxonomy" id="823"/>
    <lineage>
        <taxon>Bacteria</taxon>
        <taxon>Pseudomonadati</taxon>
        <taxon>Bacteroidota</taxon>
        <taxon>Bacteroidia</taxon>
        <taxon>Bacteroidales</taxon>
        <taxon>Tannerellaceae</taxon>
        <taxon>Parabacteroides</taxon>
    </lineage>
</organism>
<dbReference type="RefSeq" id="WP_121735893.1">
    <property type="nucleotide sequence ID" value="NZ_QXXG01000002.1"/>
</dbReference>
<reference evidence="9 10" key="1">
    <citation type="submission" date="2018-09" db="EMBL/GenBank/DDBJ databases">
        <title>Murine metabolic-syndrome-specific gut microbial biobank.</title>
        <authorList>
            <person name="Liu C."/>
        </authorList>
    </citation>
    <scope>NUCLEOTIDE SEQUENCE [LARGE SCALE GENOMIC DNA]</scope>
    <source>
        <strain evidence="9 10">8-P5</strain>
    </source>
</reference>
<feature type="site" description="Important for channel permeability" evidence="7">
    <location>
        <position position="263"/>
    </location>
</feature>
<dbReference type="AlphaFoldDB" id="A0A3L7ZP71"/>
<dbReference type="Pfam" id="PF03253">
    <property type="entry name" value="UT"/>
    <property type="match status" value="1"/>
</dbReference>
<dbReference type="EMBL" id="RAYI01000014">
    <property type="protein sequence ID" value="RLT73714.1"/>
    <property type="molecule type" value="Genomic_DNA"/>
</dbReference>
<sequence>MYKGLLVVGRGIGQVMFQGNALSGLLMLIGIACSSWNLALLALAGNIASTLAAYLLGYSREDIRKGLYGFNGTLVGIAIGVFMRINIWSISLLLMGSALSSGIAQQFNRQNKLPGYTAPFILSVWILLILCRYLFPSLMLPPVVTPPEHVPNLLYAFSSNIGQVMFQGNMLTGLFFLFAILLNSRLNAAYTIWGALLPLGMILLPAISIADFNMGLLGYNGVLCAIAAGNHLSIRSLIRATLAILLSIGLQIGGMQLGITTLTAPFVLSVWITNLIIKDKE</sequence>
<feature type="transmembrane region" description="Helical" evidence="8">
    <location>
        <begin position="68"/>
        <end position="95"/>
    </location>
</feature>
<keyword evidence="3" id="KW-1003">Cell membrane</keyword>
<keyword evidence="4 8" id="KW-0812">Transmembrane</keyword>
<dbReference type="InterPro" id="IPR004937">
    <property type="entry name" value="Urea_transporter"/>
</dbReference>
<keyword evidence="6 8" id="KW-0472">Membrane</keyword>
<keyword evidence="5 8" id="KW-1133">Transmembrane helix</keyword>
<dbReference type="InterPro" id="IPR029020">
    <property type="entry name" value="Ammonium/urea_transptr"/>
</dbReference>
<dbReference type="GO" id="GO:0015204">
    <property type="term" value="F:urea transmembrane transporter activity"/>
    <property type="evidence" value="ECO:0007669"/>
    <property type="project" value="InterPro"/>
</dbReference>